<comment type="similarity">
    <text evidence="4">Belongs to the RBR family. Ariadne subfamily.</text>
</comment>
<keyword evidence="13" id="KW-0175">Coiled coil</keyword>
<dbReference type="GO" id="GO:0061630">
    <property type="term" value="F:ubiquitin protein ligase activity"/>
    <property type="evidence" value="ECO:0000318"/>
    <property type="project" value="GO_Central"/>
</dbReference>
<dbReference type="PROSITE" id="PS50089">
    <property type="entry name" value="ZF_RING_2"/>
    <property type="match status" value="1"/>
</dbReference>
<dbReference type="Gramene" id="TraesCS2D03G0997300.2">
    <property type="protein sequence ID" value="TraesCS2D03G0997300.2.CDS"/>
    <property type="gene ID" value="TraesCS2D03G0997300"/>
</dbReference>
<protein>
    <recommendedName>
        <fullName evidence="5">RBR-type E3 ubiquitin transferase</fullName>
        <ecNumber evidence="5">2.3.2.31</ecNumber>
    </recommendedName>
</protein>
<dbReference type="Gramene" id="TraesWEE_scaffold_016639_01G000100.1">
    <property type="protein sequence ID" value="TraesWEE_scaffold_016639_01G000100.1"/>
    <property type="gene ID" value="TraesWEE_scaffold_016639_01G000100"/>
</dbReference>
<dbReference type="CDD" id="cd23821">
    <property type="entry name" value="RWD_IMPACT"/>
    <property type="match status" value="1"/>
</dbReference>
<dbReference type="FunFam" id="3.30.40.10:FF:000358">
    <property type="entry name" value="RBR-type E3 ubiquitin transferase"/>
    <property type="match status" value="1"/>
</dbReference>
<gene>
    <name evidence="17" type="primary">LOC123049956</name>
</gene>
<evidence type="ECO:0000256" key="12">
    <source>
        <dbReference type="PROSITE-ProRule" id="PRU00175"/>
    </source>
</evidence>
<dbReference type="GO" id="GO:0006511">
    <property type="term" value="P:ubiquitin-dependent protein catabolic process"/>
    <property type="evidence" value="ECO:0000318"/>
    <property type="project" value="GO_Central"/>
</dbReference>
<keyword evidence="9 12" id="KW-0863">Zinc-finger</keyword>
<evidence type="ECO:0000256" key="1">
    <source>
        <dbReference type="ARBA" id="ARBA00001798"/>
    </source>
</evidence>
<dbReference type="Pfam" id="PF01485">
    <property type="entry name" value="IBR"/>
    <property type="match status" value="1"/>
</dbReference>
<feature type="domain" description="RING-type" evidence="16">
    <location>
        <begin position="295"/>
        <end position="511"/>
    </location>
</feature>
<dbReference type="GO" id="GO:0016567">
    <property type="term" value="P:protein ubiquitination"/>
    <property type="evidence" value="ECO:0007669"/>
    <property type="project" value="InterPro"/>
</dbReference>
<dbReference type="Gene3D" id="3.10.110.10">
    <property type="entry name" value="Ubiquitin Conjugating Enzyme"/>
    <property type="match status" value="1"/>
</dbReference>
<evidence type="ECO:0000256" key="4">
    <source>
        <dbReference type="ARBA" id="ARBA00005884"/>
    </source>
</evidence>
<evidence type="ECO:0000256" key="7">
    <source>
        <dbReference type="ARBA" id="ARBA00022723"/>
    </source>
</evidence>
<organism evidence="17">
    <name type="scientific">Triticum aestivum</name>
    <name type="common">Wheat</name>
    <dbReference type="NCBI Taxonomy" id="4565"/>
    <lineage>
        <taxon>Eukaryota</taxon>
        <taxon>Viridiplantae</taxon>
        <taxon>Streptophyta</taxon>
        <taxon>Embryophyta</taxon>
        <taxon>Tracheophyta</taxon>
        <taxon>Spermatophyta</taxon>
        <taxon>Magnoliopsida</taxon>
        <taxon>Liliopsida</taxon>
        <taxon>Poales</taxon>
        <taxon>Poaceae</taxon>
        <taxon>BOP clade</taxon>
        <taxon>Pooideae</taxon>
        <taxon>Triticodae</taxon>
        <taxon>Triticeae</taxon>
        <taxon>Triticinae</taxon>
        <taxon>Triticum</taxon>
    </lineage>
</organism>
<dbReference type="OrthoDB" id="1431934at2759"/>
<dbReference type="GO" id="GO:0005737">
    <property type="term" value="C:cytoplasm"/>
    <property type="evidence" value="ECO:0000318"/>
    <property type="project" value="GO_Central"/>
</dbReference>
<dbReference type="Gramene" id="TraesCS2D02G444700.1">
    <property type="protein sequence ID" value="TraesCS2D02G444700.1"/>
    <property type="gene ID" value="TraesCS2D02G444700"/>
</dbReference>
<evidence type="ECO:0000259" key="14">
    <source>
        <dbReference type="PROSITE" id="PS50089"/>
    </source>
</evidence>
<dbReference type="PROSITE" id="PS50908">
    <property type="entry name" value="RWD"/>
    <property type="match status" value="1"/>
</dbReference>
<feature type="coiled-coil region" evidence="13">
    <location>
        <begin position="78"/>
        <end position="105"/>
    </location>
</feature>
<sequence>STELSCAPMAATASTSTAVHVLEPNHEPGTGSSAEAWRPLSCAGGGEENVLDLDSPWAAVAEAGSRLEEATAAGAGLRAEEEAGQDEIRDNLQRQEDELMALEAIYGDDLVVFESKAGLRYFQIYIRYDLQDGAEVCAKFSSDNEHAKDGCCLDDSREQHQDDEPDDFSYSCSFEHLPPLVLTCVFPRSYPSKDPPHFVVTAKWMDGPNVSRLCEMLDIIWAELPGQEVVYQWVEWIRSSSLPHLGFDSKITLGPDSPTHKGDKRAISRSLSLESVIPSMFSYSSRKCHQVFLEDLHMCMICLNQTKGSNFIRLPCEHLFCVKCMETLCKMHVKEGTLFQLICPDTKCTAPIPPYLLKRLLDEEEFERWDRLTLEKALDSMSDVVHCPRCAIGCLEDEDNNAQCPKCCFVFCSLCKDSRHPGKQCLTLEEKIRQRQATGKMSAREMVEGLMSIKELYNDARSCPKCRMTISKTEGCNKVVCISCGQAFCFLCGKAIIAGYAHFSRNCDLFAEKEKDTMDWRKRLEQLETGNRMRAQSQPVGSTVKCPKCRQKIYKGDDKYIFCWVCQATYCTMCGKQVQFTGMQSEHWGSPQCVGIKF</sequence>
<evidence type="ECO:0000256" key="5">
    <source>
        <dbReference type="ARBA" id="ARBA00012251"/>
    </source>
</evidence>
<feature type="domain" description="RING-type" evidence="14">
    <location>
        <begin position="299"/>
        <end position="347"/>
    </location>
</feature>
<name>A0A3B6DIC2_WHEAT</name>
<evidence type="ECO:0000313" key="18">
    <source>
        <dbReference type="Proteomes" id="UP000019116"/>
    </source>
</evidence>
<dbReference type="InterPro" id="IPR002867">
    <property type="entry name" value="IBR_dom"/>
</dbReference>
<dbReference type="Gramene" id="TraesROB_scaffold_029122_01G000100.1">
    <property type="protein sequence ID" value="TraesROB_scaffold_029122_01G000100.1"/>
    <property type="gene ID" value="TraesROB_scaffold_029122_01G000100"/>
</dbReference>
<keyword evidence="11" id="KW-0862">Zinc</keyword>
<dbReference type="GO" id="GO:0008270">
    <property type="term" value="F:zinc ion binding"/>
    <property type="evidence" value="ECO:0007669"/>
    <property type="project" value="UniProtKB-KW"/>
</dbReference>
<keyword evidence="8" id="KW-0677">Repeat</keyword>
<dbReference type="Gene3D" id="3.30.40.10">
    <property type="entry name" value="Zinc/RING finger domain, C3HC4 (zinc finger)"/>
    <property type="match status" value="1"/>
</dbReference>
<dbReference type="STRING" id="4565.A0A3B6DIC2"/>
<dbReference type="InterPro" id="IPR017907">
    <property type="entry name" value="Znf_RING_CS"/>
</dbReference>
<keyword evidence="6" id="KW-0808">Transferase</keyword>
<evidence type="ECO:0000259" key="16">
    <source>
        <dbReference type="PROSITE" id="PS51873"/>
    </source>
</evidence>
<dbReference type="SUPFAM" id="SSF57850">
    <property type="entry name" value="RING/U-box"/>
    <property type="match status" value="4"/>
</dbReference>
<dbReference type="Gene3D" id="1.20.120.1750">
    <property type="match status" value="1"/>
</dbReference>
<feature type="domain" description="RWD" evidence="15">
    <location>
        <begin position="97"/>
        <end position="244"/>
    </location>
</feature>
<keyword evidence="7" id="KW-0479">Metal-binding</keyword>
<comment type="catalytic activity">
    <reaction evidence="1">
        <text>[E2 ubiquitin-conjugating enzyme]-S-ubiquitinyl-L-cysteine + [acceptor protein]-L-lysine = [E2 ubiquitin-conjugating enzyme]-L-cysteine + [acceptor protein]-N(6)-ubiquitinyl-L-lysine.</text>
        <dbReference type="EC" id="2.3.2.31"/>
    </reaction>
</comment>
<dbReference type="InterPro" id="IPR031127">
    <property type="entry name" value="E3_UB_ligase_RBR"/>
</dbReference>
<evidence type="ECO:0000256" key="6">
    <source>
        <dbReference type="ARBA" id="ARBA00022679"/>
    </source>
</evidence>
<dbReference type="InterPro" id="IPR001841">
    <property type="entry name" value="Znf_RING"/>
</dbReference>
<dbReference type="CDD" id="cd20341">
    <property type="entry name" value="BRcat_RBR_RNF14"/>
    <property type="match status" value="1"/>
</dbReference>
<evidence type="ECO:0000256" key="11">
    <source>
        <dbReference type="ARBA" id="ARBA00022833"/>
    </source>
</evidence>
<dbReference type="SMART" id="SM00184">
    <property type="entry name" value="RING"/>
    <property type="match status" value="2"/>
</dbReference>
<accession>A0A3B6DIC2</accession>
<evidence type="ECO:0000256" key="2">
    <source>
        <dbReference type="ARBA" id="ARBA00001947"/>
    </source>
</evidence>
<dbReference type="Proteomes" id="UP000019116">
    <property type="component" value="Chromosome 2D"/>
</dbReference>
<keyword evidence="18" id="KW-1185">Reference proteome</keyword>
<dbReference type="Pfam" id="PF26200">
    <property type="entry name" value="Rcat_RNF216"/>
    <property type="match status" value="1"/>
</dbReference>
<dbReference type="GO" id="GO:0031624">
    <property type="term" value="F:ubiquitin conjugating enzyme binding"/>
    <property type="evidence" value="ECO:0000318"/>
    <property type="project" value="GO_Central"/>
</dbReference>
<dbReference type="InterPro" id="IPR006575">
    <property type="entry name" value="RWD_dom"/>
</dbReference>
<dbReference type="PROSITE" id="PS51873">
    <property type="entry name" value="TRIAD"/>
    <property type="match status" value="1"/>
</dbReference>
<dbReference type="InterPro" id="IPR013083">
    <property type="entry name" value="Znf_RING/FYVE/PHD"/>
</dbReference>
<dbReference type="PROSITE" id="PS00518">
    <property type="entry name" value="ZF_RING_1"/>
    <property type="match status" value="1"/>
</dbReference>
<evidence type="ECO:0000256" key="9">
    <source>
        <dbReference type="ARBA" id="ARBA00022771"/>
    </source>
</evidence>
<dbReference type="InterPro" id="IPR016135">
    <property type="entry name" value="UBQ-conjugating_enzyme/RWD"/>
</dbReference>
<evidence type="ECO:0000256" key="8">
    <source>
        <dbReference type="ARBA" id="ARBA00022737"/>
    </source>
</evidence>
<reference evidence="17" key="2">
    <citation type="submission" date="2018-10" db="UniProtKB">
        <authorList>
            <consortium name="EnsemblPlants"/>
        </authorList>
    </citation>
    <scope>IDENTIFICATION</scope>
</reference>
<dbReference type="InterPro" id="IPR044066">
    <property type="entry name" value="TRIAD_supradom"/>
</dbReference>
<evidence type="ECO:0000259" key="15">
    <source>
        <dbReference type="PROSITE" id="PS50908"/>
    </source>
</evidence>
<comment type="function">
    <text evidence="3">Might act as an E3 ubiquitin-protein ligase, or as part of E3 complex, which accepts ubiquitin from specific E2 ubiquitin-conjugating enzymes and then transfers it to substrates.</text>
</comment>
<evidence type="ECO:0000256" key="13">
    <source>
        <dbReference type="SAM" id="Coils"/>
    </source>
</evidence>
<dbReference type="Gramene" id="TraesCLE_scaffold_002588_01G000100.1">
    <property type="protein sequence ID" value="TraesCLE_scaffold_002588_01G000100.1"/>
    <property type="gene ID" value="TraesCLE_scaffold_002588_01G000100"/>
</dbReference>
<dbReference type="SUPFAM" id="SSF54495">
    <property type="entry name" value="UBC-like"/>
    <property type="match status" value="1"/>
</dbReference>
<evidence type="ECO:0000256" key="3">
    <source>
        <dbReference type="ARBA" id="ARBA00003976"/>
    </source>
</evidence>
<dbReference type="EnsemblPlants" id="TraesCS2D02G444700.1">
    <property type="protein sequence ID" value="TraesCS2D02G444700.1"/>
    <property type="gene ID" value="TraesCS2D02G444700"/>
</dbReference>
<reference evidence="17" key="1">
    <citation type="submission" date="2018-08" db="EMBL/GenBank/DDBJ databases">
        <authorList>
            <person name="Rossello M."/>
        </authorList>
    </citation>
    <scope>NUCLEOTIDE SEQUENCE [LARGE SCALE GENOMIC DNA]</scope>
    <source>
        <strain evidence="17">cv. Chinese Spring</strain>
    </source>
</reference>
<dbReference type="Pfam" id="PF05773">
    <property type="entry name" value="RWD"/>
    <property type="match status" value="1"/>
</dbReference>
<dbReference type="EC" id="2.3.2.31" evidence="5"/>
<dbReference type="AlphaFoldDB" id="A0A3B6DIC2"/>
<dbReference type="SMART" id="SM00647">
    <property type="entry name" value="IBR"/>
    <property type="match status" value="2"/>
</dbReference>
<dbReference type="SMART" id="SM00591">
    <property type="entry name" value="RWD"/>
    <property type="match status" value="1"/>
</dbReference>
<dbReference type="Gramene" id="TraesCAD_scaffold_011604_01G000300.1">
    <property type="protein sequence ID" value="TraesCAD_scaffold_011604_01G000300.1"/>
    <property type="gene ID" value="TraesCAD_scaffold_011604_01G000300"/>
</dbReference>
<evidence type="ECO:0000256" key="10">
    <source>
        <dbReference type="ARBA" id="ARBA00022786"/>
    </source>
</evidence>
<dbReference type="PANTHER" id="PTHR11685">
    <property type="entry name" value="RBR FAMILY RING FINGER AND IBR DOMAIN-CONTAINING"/>
    <property type="match status" value="1"/>
</dbReference>
<evidence type="ECO:0000313" key="17">
    <source>
        <dbReference type="EnsemblPlants" id="TraesCS2D02G444700.1"/>
    </source>
</evidence>
<comment type="cofactor">
    <cofactor evidence="2">
        <name>Zn(2+)</name>
        <dbReference type="ChEBI" id="CHEBI:29105"/>
    </cofactor>
</comment>
<keyword evidence="10" id="KW-0833">Ubl conjugation pathway</keyword>
<dbReference type="GO" id="GO:0000151">
    <property type="term" value="C:ubiquitin ligase complex"/>
    <property type="evidence" value="ECO:0000318"/>
    <property type="project" value="GO_Central"/>
</dbReference>
<proteinExistence type="inferred from homology"/>